<sequence>MWNFADIQLRGIKGFSPPRIAAPRPDTARLVEIIHRLPPYRDINVLGHFAETNVDHPYPEGRQKFLHVMNAALRWIGGAGCISVVTYQGEDLLWMIS</sequence>
<dbReference type="AlphaFoldDB" id="A0A2K8KA36"/>
<dbReference type="KEGG" id="rbg:BG454_11180"/>
<name>A0A2K8KA36_9RHOB</name>
<organism evidence="1 2">
    <name type="scientific">Roseinatronobacter bogoriensis subsp. barguzinensis</name>
    <dbReference type="NCBI Taxonomy" id="441209"/>
    <lineage>
        <taxon>Bacteria</taxon>
        <taxon>Pseudomonadati</taxon>
        <taxon>Pseudomonadota</taxon>
        <taxon>Alphaproteobacteria</taxon>
        <taxon>Rhodobacterales</taxon>
        <taxon>Paracoccaceae</taxon>
        <taxon>Roseinatronobacter</taxon>
    </lineage>
</organism>
<dbReference type="EMBL" id="CP024899">
    <property type="protein sequence ID" value="ATX66307.1"/>
    <property type="molecule type" value="Genomic_DNA"/>
</dbReference>
<accession>A0A2K8KA36</accession>
<evidence type="ECO:0000313" key="2">
    <source>
        <dbReference type="Proteomes" id="UP000228948"/>
    </source>
</evidence>
<dbReference type="RefSeq" id="WP_071480819.1">
    <property type="nucleotide sequence ID" value="NZ_SODJ01000002.1"/>
</dbReference>
<proteinExistence type="predicted"/>
<dbReference type="Proteomes" id="UP000228948">
    <property type="component" value="Chromosome"/>
</dbReference>
<reference evidence="1 2" key="1">
    <citation type="submission" date="2017-11" db="EMBL/GenBank/DDBJ databases">
        <title>Revised Sequence and Annotation of the Rhodobaca barguzinensis strain alga05 Genome.</title>
        <authorList>
            <person name="Kopejtka K."/>
            <person name="Tomasch J.M."/>
            <person name="Bunk B."/>
            <person name="Koblizek M."/>
        </authorList>
    </citation>
    <scope>NUCLEOTIDE SEQUENCE [LARGE SCALE GENOMIC DNA]</scope>
    <source>
        <strain evidence="2">alga05</strain>
    </source>
</reference>
<protein>
    <submittedName>
        <fullName evidence="1">Uncharacterized protein</fullName>
    </submittedName>
</protein>
<evidence type="ECO:0000313" key="1">
    <source>
        <dbReference type="EMBL" id="ATX66307.1"/>
    </source>
</evidence>
<keyword evidence="2" id="KW-1185">Reference proteome</keyword>
<gene>
    <name evidence="1" type="ORF">BG454_11180</name>
</gene>